<comment type="caution">
    <text evidence="2">The sequence shown here is derived from an EMBL/GenBank/DDBJ whole genome shotgun (WGS) entry which is preliminary data.</text>
</comment>
<dbReference type="GO" id="GO:0005634">
    <property type="term" value="C:nucleus"/>
    <property type="evidence" value="ECO:0007669"/>
    <property type="project" value="TreeGrafter"/>
</dbReference>
<name>A0A5N3UT94_MUNMU</name>
<dbReference type="GO" id="GO:0044774">
    <property type="term" value="P:mitotic DNA integrity checkpoint signaling"/>
    <property type="evidence" value="ECO:0007669"/>
    <property type="project" value="TreeGrafter"/>
</dbReference>
<evidence type="ECO:0000313" key="3">
    <source>
        <dbReference type="Proteomes" id="UP000326458"/>
    </source>
</evidence>
<protein>
    <recommendedName>
        <fullName evidence="1">Mos1 transposase HTH domain-containing protein</fullName>
    </recommendedName>
</protein>
<dbReference type="InterPro" id="IPR036397">
    <property type="entry name" value="RNaseH_sf"/>
</dbReference>
<dbReference type="InterPro" id="IPR001888">
    <property type="entry name" value="Transposase_1"/>
</dbReference>
<dbReference type="Gene3D" id="1.10.10.1450">
    <property type="match status" value="1"/>
</dbReference>
<reference evidence="2 3" key="1">
    <citation type="submission" date="2019-06" db="EMBL/GenBank/DDBJ databases">
        <title>Discovery of a novel chromosome fission-fusion reversal in muntjac.</title>
        <authorList>
            <person name="Mudd A.B."/>
            <person name="Bredeson J.V."/>
            <person name="Baum R."/>
            <person name="Hockemeyer D."/>
            <person name="Rokhsar D.S."/>
        </authorList>
    </citation>
    <scope>NUCLEOTIDE SEQUENCE [LARGE SCALE GENOMIC DNA]</scope>
    <source>
        <strain evidence="2">UTSW_UCB_Mm</strain>
        <tissue evidence="2">Fibroblast cell line</tissue>
    </source>
</reference>
<feature type="domain" description="Mos1 transposase HTH" evidence="1">
    <location>
        <begin position="40"/>
        <end position="88"/>
    </location>
</feature>
<dbReference type="InterPro" id="IPR041426">
    <property type="entry name" value="Mos1_HTH"/>
</dbReference>
<dbReference type="InterPro" id="IPR052709">
    <property type="entry name" value="Transposase-MT_Hybrid"/>
</dbReference>
<dbReference type="GO" id="GO:0015074">
    <property type="term" value="P:DNA integration"/>
    <property type="evidence" value="ECO:0007669"/>
    <property type="project" value="TreeGrafter"/>
</dbReference>
<evidence type="ECO:0000259" key="1">
    <source>
        <dbReference type="Pfam" id="PF17906"/>
    </source>
</evidence>
<dbReference type="Pfam" id="PF17906">
    <property type="entry name" value="HTH_48"/>
    <property type="match status" value="1"/>
</dbReference>
<dbReference type="GO" id="GO:0042800">
    <property type="term" value="F:histone H3K4 methyltransferase activity"/>
    <property type="evidence" value="ECO:0007669"/>
    <property type="project" value="TreeGrafter"/>
</dbReference>
<dbReference type="GO" id="GO:0031297">
    <property type="term" value="P:replication fork processing"/>
    <property type="evidence" value="ECO:0007669"/>
    <property type="project" value="TreeGrafter"/>
</dbReference>
<dbReference type="AlphaFoldDB" id="A0A5N3UT94"/>
<dbReference type="GO" id="GO:0000014">
    <property type="term" value="F:single-stranded DNA endodeoxyribonuclease activity"/>
    <property type="evidence" value="ECO:0007669"/>
    <property type="project" value="TreeGrafter"/>
</dbReference>
<dbReference type="Proteomes" id="UP000326458">
    <property type="component" value="Unassembled WGS sequence"/>
</dbReference>
<keyword evidence="3" id="KW-1185">Reference proteome</keyword>
<dbReference type="PANTHER" id="PTHR46060">
    <property type="entry name" value="MARINER MOS1 TRANSPOSASE-LIKE PROTEIN"/>
    <property type="match status" value="1"/>
</dbReference>
<evidence type="ECO:0000313" key="2">
    <source>
        <dbReference type="EMBL" id="KAB0339913.1"/>
    </source>
</evidence>
<gene>
    <name evidence="2" type="ORF">FD754_023551</name>
</gene>
<proteinExistence type="predicted"/>
<dbReference type="GO" id="GO:0035861">
    <property type="term" value="C:site of double-strand break"/>
    <property type="evidence" value="ECO:0007669"/>
    <property type="project" value="TreeGrafter"/>
</dbReference>
<accession>A0A5N3UT94</accession>
<dbReference type="Gene3D" id="3.30.420.10">
    <property type="entry name" value="Ribonuclease H-like superfamily/Ribonuclease H"/>
    <property type="match status" value="1"/>
</dbReference>
<dbReference type="GO" id="GO:0003697">
    <property type="term" value="F:single-stranded DNA binding"/>
    <property type="evidence" value="ECO:0007669"/>
    <property type="project" value="TreeGrafter"/>
</dbReference>
<organism evidence="2 3">
    <name type="scientific">Muntiacus muntjak</name>
    <name type="common">Barking deer</name>
    <name type="synonym">Indian muntjac</name>
    <dbReference type="NCBI Taxonomy" id="9888"/>
    <lineage>
        <taxon>Eukaryota</taxon>
        <taxon>Metazoa</taxon>
        <taxon>Chordata</taxon>
        <taxon>Craniata</taxon>
        <taxon>Vertebrata</taxon>
        <taxon>Euteleostomi</taxon>
        <taxon>Mammalia</taxon>
        <taxon>Eutheria</taxon>
        <taxon>Laurasiatheria</taxon>
        <taxon>Artiodactyla</taxon>
        <taxon>Ruminantia</taxon>
        <taxon>Pecora</taxon>
        <taxon>Cervidae</taxon>
        <taxon>Muntiacinae</taxon>
        <taxon>Muntiacus</taxon>
    </lineage>
</organism>
<dbReference type="Pfam" id="PF01359">
    <property type="entry name" value="Transposase_1"/>
    <property type="match status" value="1"/>
</dbReference>
<feature type="non-terminal residue" evidence="2">
    <location>
        <position position="1"/>
    </location>
</feature>
<dbReference type="PANTHER" id="PTHR46060:SF2">
    <property type="entry name" value="HISTONE-LYSINE N-METHYLTRANSFERASE SETMAR"/>
    <property type="match status" value="1"/>
</dbReference>
<dbReference type="EMBL" id="VCEA01000919">
    <property type="protein sequence ID" value="KAB0339913.1"/>
    <property type="molecule type" value="Genomic_DNA"/>
</dbReference>
<sequence>GIASIKKKKKREREREKWAREILAQNQLQFVFTREVKFDKKQIRVIFLFEFKMGHKAAEATLCCNINNIFGPGTAKEQTVQWWIKKLWKGHKVSEDEKYHGWLLEVDNDQLRGSSKLILLQQTTQEVVKQLSINHSIFIWHLKQIGKVKKLYKWVPHELTTDQNKQTKIIVLKCSLKYFPEPNLHQKKDMVNVWWSAAGLIHYSFLNPGKTITPERYAQQIYEIHRKLQLSIFLYDNGWPHITQLMLQKLNEVGYEVLSHPTYSPDLLSPYYHYFKHLNSFFQENCFHKTEAENAFQEFLEG</sequence>
<dbReference type="GO" id="GO:0006303">
    <property type="term" value="P:double-strand break repair via nonhomologous end joining"/>
    <property type="evidence" value="ECO:0007669"/>
    <property type="project" value="TreeGrafter"/>
</dbReference>
<dbReference type="GO" id="GO:0000793">
    <property type="term" value="C:condensed chromosome"/>
    <property type="evidence" value="ECO:0007669"/>
    <property type="project" value="TreeGrafter"/>
</dbReference>
<dbReference type="GO" id="GO:0000729">
    <property type="term" value="P:DNA double-strand break processing"/>
    <property type="evidence" value="ECO:0007669"/>
    <property type="project" value="TreeGrafter"/>
</dbReference>
<dbReference type="GO" id="GO:0003690">
    <property type="term" value="F:double-stranded DNA binding"/>
    <property type="evidence" value="ECO:0007669"/>
    <property type="project" value="TreeGrafter"/>
</dbReference>
<dbReference type="GO" id="GO:0046975">
    <property type="term" value="F:histone H3K36 methyltransferase activity"/>
    <property type="evidence" value="ECO:0007669"/>
    <property type="project" value="TreeGrafter"/>
</dbReference>
<dbReference type="GO" id="GO:0044547">
    <property type="term" value="F:DNA topoisomerase binding"/>
    <property type="evidence" value="ECO:0007669"/>
    <property type="project" value="TreeGrafter"/>
</dbReference>